<proteinExistence type="predicted"/>
<keyword evidence="1" id="KW-1133">Transmembrane helix</keyword>
<dbReference type="GeneID" id="63460397"/>
<keyword evidence="3" id="KW-1185">Reference proteome</keyword>
<sequence length="134" mass="14823">MKAVTPHAHPAVEAGCWILSIVTSLMASQTSGEITWLLLGFVAPGAYWLAVARPMRDKSPELELQNAVYFNNAARLTLVSFLCCFTPWFRPVGGVLAFMLAFFLWQWRADSAMECQNPLRELACGDGTSPNWGL</sequence>
<dbReference type="OrthoDB" id="10000015at2"/>
<keyword evidence="1" id="KW-0472">Membrane</keyword>
<evidence type="ECO:0000313" key="3">
    <source>
        <dbReference type="Proteomes" id="UP000242637"/>
    </source>
</evidence>
<organism evidence="2 3">
    <name type="scientific">Dermatophilus congolensis</name>
    <dbReference type="NCBI Taxonomy" id="1863"/>
    <lineage>
        <taxon>Bacteria</taxon>
        <taxon>Bacillati</taxon>
        <taxon>Actinomycetota</taxon>
        <taxon>Actinomycetes</taxon>
        <taxon>Micrococcales</taxon>
        <taxon>Dermatophilaceae</taxon>
        <taxon>Dermatophilus</taxon>
    </lineage>
</organism>
<dbReference type="KEGG" id="dco:SAMEA4475696_2231"/>
<feature type="transmembrane region" description="Helical" evidence="1">
    <location>
        <begin position="34"/>
        <end position="52"/>
    </location>
</feature>
<reference evidence="2 3" key="1">
    <citation type="submission" date="2017-06" db="EMBL/GenBank/DDBJ databases">
        <authorList>
            <consortium name="Pathogen Informatics"/>
        </authorList>
    </citation>
    <scope>NUCLEOTIDE SEQUENCE [LARGE SCALE GENOMIC DNA]</scope>
    <source>
        <strain evidence="2 3">NCTC13039</strain>
    </source>
</reference>
<dbReference type="RefSeq" id="WP_028326675.1">
    <property type="nucleotide sequence ID" value="NZ_JAAFNI010000001.1"/>
</dbReference>
<accession>A0A239VSW1</accession>
<evidence type="ECO:0000313" key="2">
    <source>
        <dbReference type="EMBL" id="SNV25337.1"/>
    </source>
</evidence>
<dbReference type="AlphaFoldDB" id="A0A239VSW1"/>
<keyword evidence="1" id="KW-0812">Transmembrane</keyword>
<feature type="transmembrane region" description="Helical" evidence="1">
    <location>
        <begin position="88"/>
        <end position="107"/>
    </location>
</feature>
<name>A0A239VSW1_9MICO</name>
<gene>
    <name evidence="2" type="ORF">SAMEA4475696_02231</name>
</gene>
<dbReference type="Proteomes" id="UP000242637">
    <property type="component" value="Chromosome 1"/>
</dbReference>
<dbReference type="EMBL" id="LT906453">
    <property type="protein sequence ID" value="SNV25337.1"/>
    <property type="molecule type" value="Genomic_DNA"/>
</dbReference>
<evidence type="ECO:0000256" key="1">
    <source>
        <dbReference type="SAM" id="Phobius"/>
    </source>
</evidence>
<protein>
    <submittedName>
        <fullName evidence="2">Uncharacterized protein</fullName>
    </submittedName>
</protein>